<accession>A0A3B4GFB8</accession>
<dbReference type="Ensembl" id="ENSPNYT00000022148.1">
    <property type="protein sequence ID" value="ENSPNYP00000021625.1"/>
    <property type="gene ID" value="ENSPNYG00000016341.1"/>
</dbReference>
<evidence type="ECO:0000313" key="1">
    <source>
        <dbReference type="Ensembl" id="ENSPNYP00000021625.1"/>
    </source>
</evidence>
<sequence>HPLDPDGGNVCGARRLQRPPRLFALGCSRLRTIPSGFIYVRLCNAPPWLVSRKIHFVTTLLQTFVPDSVHLMFIPACLNGASGNHRPLTAAPRLKHFCPLFYLSEWCHFNSADIQTFNCKCRRRNNGFSLSLQLLAG</sequence>
<proteinExistence type="predicted"/>
<dbReference type="AlphaFoldDB" id="A0A3B4GFB8"/>
<protein>
    <submittedName>
        <fullName evidence="1">Uncharacterized protein</fullName>
    </submittedName>
</protein>
<reference evidence="1" key="1">
    <citation type="submission" date="2023-09" db="UniProtKB">
        <authorList>
            <consortium name="Ensembl"/>
        </authorList>
    </citation>
    <scope>IDENTIFICATION</scope>
</reference>
<name>A0A3B4GFB8_9CICH</name>
<organism evidence="1">
    <name type="scientific">Pundamilia nyererei</name>
    <dbReference type="NCBI Taxonomy" id="303518"/>
    <lineage>
        <taxon>Eukaryota</taxon>
        <taxon>Metazoa</taxon>
        <taxon>Chordata</taxon>
        <taxon>Craniata</taxon>
        <taxon>Vertebrata</taxon>
        <taxon>Euteleostomi</taxon>
        <taxon>Actinopterygii</taxon>
        <taxon>Neopterygii</taxon>
        <taxon>Teleostei</taxon>
        <taxon>Neoteleostei</taxon>
        <taxon>Acanthomorphata</taxon>
        <taxon>Ovalentaria</taxon>
        <taxon>Cichlomorphae</taxon>
        <taxon>Cichliformes</taxon>
        <taxon>Cichlidae</taxon>
        <taxon>African cichlids</taxon>
        <taxon>Pseudocrenilabrinae</taxon>
        <taxon>Haplochromini</taxon>
        <taxon>Pundamilia</taxon>
    </lineage>
</organism>